<reference evidence="2 3" key="2">
    <citation type="journal article" date="2013" name="Genome Announc.">
        <title>Genome Sequence of Growth-Improving Paenibacillus mucilaginosus Strain KNP414.</title>
        <authorList>
            <person name="Lu J.J."/>
            <person name="Wang J.F."/>
            <person name="Hu X.F."/>
        </authorList>
    </citation>
    <scope>NUCLEOTIDE SEQUENCE [LARGE SCALE GENOMIC DNA]</scope>
    <source>
        <strain evidence="2 3">KNP414</strain>
    </source>
</reference>
<dbReference type="HOGENOM" id="CLU_133698_1_0_9"/>
<evidence type="ECO:0000313" key="2">
    <source>
        <dbReference type="EMBL" id="AEI41436.1"/>
    </source>
</evidence>
<dbReference type="Gene3D" id="1.10.3450.10">
    <property type="entry name" value="TTHA0068-like"/>
    <property type="match status" value="1"/>
</dbReference>
<proteinExistence type="predicted"/>
<dbReference type="PANTHER" id="PTHR34796:SF1">
    <property type="entry name" value="EXPRESSED PROTEIN"/>
    <property type="match status" value="1"/>
</dbReference>
<accession>F8FD19</accession>
<feature type="compositionally biased region" description="Basic and acidic residues" evidence="1">
    <location>
        <begin position="176"/>
        <end position="185"/>
    </location>
</feature>
<dbReference type="RefSeq" id="WP_013916597.1">
    <property type="nucleotide sequence ID" value="NC_015690.1"/>
</dbReference>
<dbReference type="PANTHER" id="PTHR34796">
    <property type="entry name" value="EXPRESSED PROTEIN"/>
    <property type="match status" value="1"/>
</dbReference>
<dbReference type="SUPFAM" id="SSF140663">
    <property type="entry name" value="TTHA0068-like"/>
    <property type="match status" value="1"/>
</dbReference>
<feature type="region of interest" description="Disordered" evidence="1">
    <location>
        <begin position="176"/>
        <end position="198"/>
    </location>
</feature>
<dbReference type="InterPro" id="IPR023203">
    <property type="entry name" value="TTHA0068_sf"/>
</dbReference>
<reference evidence="3" key="1">
    <citation type="submission" date="2011-06" db="EMBL/GenBank/DDBJ databases">
        <title>Complete genome sequence of Paenibacillus mucilaginosus KNP414.</title>
        <authorList>
            <person name="Wang J."/>
            <person name="Hu S."/>
            <person name="Hu X."/>
            <person name="Zhang B."/>
            <person name="Dong D."/>
            <person name="Zhang S."/>
            <person name="Zhao K."/>
            <person name="Wu D."/>
        </authorList>
    </citation>
    <scope>NUCLEOTIDE SEQUENCE [LARGE SCALE GENOMIC DNA]</scope>
    <source>
        <strain evidence="3">KNP414</strain>
    </source>
</reference>
<dbReference type="InterPro" id="IPR005500">
    <property type="entry name" value="DUF309"/>
</dbReference>
<dbReference type="KEGG" id="pms:KNP414_02877"/>
<name>F8FD19_PAEMK</name>
<dbReference type="AlphaFoldDB" id="F8FD19"/>
<evidence type="ECO:0000313" key="3">
    <source>
        <dbReference type="Proteomes" id="UP000006620"/>
    </source>
</evidence>
<evidence type="ECO:0008006" key="4">
    <source>
        <dbReference type="Google" id="ProtNLM"/>
    </source>
</evidence>
<dbReference type="PATRIC" id="fig|1036673.3.peg.2629"/>
<dbReference type="Pfam" id="PF03745">
    <property type="entry name" value="DUF309"/>
    <property type="match status" value="1"/>
</dbReference>
<gene>
    <name evidence="2" type="ordered locus">KNP414_02877</name>
</gene>
<dbReference type="EMBL" id="CP002869">
    <property type="protein sequence ID" value="AEI41436.1"/>
    <property type="molecule type" value="Genomic_DNA"/>
</dbReference>
<protein>
    <recommendedName>
        <fullName evidence="4">DUF309 domain-containing protein</fullName>
    </recommendedName>
</protein>
<organism evidence="2 3">
    <name type="scientific">Paenibacillus mucilaginosus (strain KNP414)</name>
    <dbReference type="NCBI Taxonomy" id="1036673"/>
    <lineage>
        <taxon>Bacteria</taxon>
        <taxon>Bacillati</taxon>
        <taxon>Bacillota</taxon>
        <taxon>Bacilli</taxon>
        <taxon>Bacillales</taxon>
        <taxon>Paenibacillaceae</taxon>
        <taxon>Paenibacillus</taxon>
    </lineage>
</organism>
<sequence length="198" mass="22113">MMTDNSNGTADSPGLSGNGGRRYPDAYVRYLVHFHAERDYFECHEVLEEYWKEHPGDADGEAYVGLIQLAVSLYHQRRGNLAGAVKMLSGAIRRLGSGAAAELGIAEVELQRLMGARLVELGDPAAFVYADLDIPLADQALLRACEETSGASWERWGQPSDLSDRYLIHKHTLRDRSGVVEERERQRKQRQEKRGEGA</sequence>
<evidence type="ECO:0000256" key="1">
    <source>
        <dbReference type="SAM" id="MobiDB-lite"/>
    </source>
</evidence>
<dbReference type="Proteomes" id="UP000006620">
    <property type="component" value="Chromosome"/>
</dbReference>